<keyword evidence="2" id="KW-1133">Transmembrane helix</keyword>
<dbReference type="EMBL" id="AWXU01000017">
    <property type="protein sequence ID" value="KFN50720.1"/>
    <property type="molecule type" value="Genomic_DNA"/>
</dbReference>
<dbReference type="STRING" id="1121013.GCA_000426365_02128"/>
<dbReference type="Proteomes" id="UP000029391">
    <property type="component" value="Unassembled WGS sequence"/>
</dbReference>
<keyword evidence="2" id="KW-0812">Transmembrane</keyword>
<keyword evidence="4" id="KW-1185">Reference proteome</keyword>
<evidence type="ECO:0000256" key="2">
    <source>
        <dbReference type="SAM" id="Phobius"/>
    </source>
</evidence>
<gene>
    <name evidence="3" type="ORF">P873_06035</name>
</gene>
<evidence type="ECO:0000313" key="4">
    <source>
        <dbReference type="Proteomes" id="UP000029391"/>
    </source>
</evidence>
<dbReference type="RefSeq" id="WP_026817118.1">
    <property type="nucleotide sequence ID" value="NZ_AUFF01000006.1"/>
</dbReference>
<accession>A0A091C250</accession>
<reference evidence="3 4" key="1">
    <citation type="submission" date="2013-09" db="EMBL/GenBank/DDBJ databases">
        <title>Genome sequencing of Arenimonas composti.</title>
        <authorList>
            <person name="Chen F."/>
            <person name="Wang G."/>
        </authorList>
    </citation>
    <scope>NUCLEOTIDE SEQUENCE [LARGE SCALE GENOMIC DNA]</scope>
    <source>
        <strain evidence="3 4">TR7-09</strain>
    </source>
</reference>
<dbReference type="OrthoDB" id="5966730at2"/>
<feature type="region of interest" description="Disordered" evidence="1">
    <location>
        <begin position="71"/>
        <end position="92"/>
    </location>
</feature>
<proteinExistence type="predicted"/>
<dbReference type="AlphaFoldDB" id="A0A091C250"/>
<evidence type="ECO:0000256" key="1">
    <source>
        <dbReference type="SAM" id="MobiDB-lite"/>
    </source>
</evidence>
<keyword evidence="2" id="KW-0472">Membrane</keyword>
<feature type="transmembrane region" description="Helical" evidence="2">
    <location>
        <begin position="26"/>
        <end position="45"/>
    </location>
</feature>
<organism evidence="3 4">
    <name type="scientific">Arenimonas composti TR7-09 = DSM 18010</name>
    <dbReference type="NCBI Taxonomy" id="1121013"/>
    <lineage>
        <taxon>Bacteria</taxon>
        <taxon>Pseudomonadati</taxon>
        <taxon>Pseudomonadota</taxon>
        <taxon>Gammaproteobacteria</taxon>
        <taxon>Lysobacterales</taxon>
        <taxon>Lysobacteraceae</taxon>
        <taxon>Arenimonas</taxon>
    </lineage>
</organism>
<sequence>MHWLYLLAAFCCLALAMVKTMPSPLVLLFVIGAFVGVVAWIVGWMSARVSGASRDIGQVISPELLRQMREQAEARKAAQTPPTAAANDDEPR</sequence>
<comment type="caution">
    <text evidence="3">The sequence shown here is derived from an EMBL/GenBank/DDBJ whole genome shotgun (WGS) entry which is preliminary data.</text>
</comment>
<evidence type="ECO:0000313" key="3">
    <source>
        <dbReference type="EMBL" id="KFN50720.1"/>
    </source>
</evidence>
<protein>
    <submittedName>
        <fullName evidence="3">Uncharacterized protein</fullName>
    </submittedName>
</protein>
<name>A0A091C250_9GAMM</name>